<dbReference type="InterPro" id="IPR005147">
    <property type="entry name" value="tRNA_synthase_B5-dom"/>
</dbReference>
<dbReference type="SUPFAM" id="SSF46955">
    <property type="entry name" value="Putative DNA-binding domain"/>
    <property type="match status" value="1"/>
</dbReference>
<keyword evidence="5" id="KW-0547">Nucleotide-binding</keyword>
<dbReference type="GO" id="GO:0006432">
    <property type="term" value="P:phenylalanyl-tRNA aminoacylation"/>
    <property type="evidence" value="ECO:0007669"/>
    <property type="project" value="InterPro"/>
</dbReference>
<dbReference type="Pfam" id="PF03484">
    <property type="entry name" value="B5"/>
    <property type="match status" value="1"/>
</dbReference>
<dbReference type="InterPro" id="IPR041616">
    <property type="entry name" value="PheRS_beta_core"/>
</dbReference>
<protein>
    <recommendedName>
        <fullName evidence="2">phenylalanine--tRNA ligase</fullName>
        <ecNumber evidence="2">6.1.1.20</ecNumber>
    </recommendedName>
</protein>
<keyword evidence="8" id="KW-0648">Protein biosynthesis</keyword>
<evidence type="ECO:0000256" key="6">
    <source>
        <dbReference type="ARBA" id="ARBA00022840"/>
    </source>
</evidence>
<dbReference type="PANTHER" id="PTHR10947:SF3">
    <property type="entry name" value="LEUCINE-RICH REPEAT-CONTAINING PROTEIN 47"/>
    <property type="match status" value="1"/>
</dbReference>
<reference evidence="11" key="1">
    <citation type="journal article" date="2010" name="ISME J.">
        <title>Metagenome of the Mediterranean deep chlorophyll maximum studied by direct and fosmid library 454 pyrosequencing.</title>
        <authorList>
            <person name="Ghai R."/>
            <person name="Martin-Cuadrado A.B."/>
            <person name="Molto A.G."/>
            <person name="Heredia I.G."/>
            <person name="Cabrera R."/>
            <person name="Martin J."/>
            <person name="Verdu M."/>
            <person name="Deschamps P."/>
            <person name="Moreira D."/>
            <person name="Lopez-Garcia P."/>
            <person name="Mira A."/>
            <person name="Rodriguez-Valera F."/>
        </authorList>
    </citation>
    <scope>NUCLEOTIDE SEQUENCE</scope>
</reference>
<keyword evidence="6" id="KW-0067">ATP-binding</keyword>
<keyword evidence="4" id="KW-0479">Metal-binding</keyword>
<keyword evidence="7" id="KW-0460">Magnesium</keyword>
<evidence type="ECO:0000256" key="3">
    <source>
        <dbReference type="ARBA" id="ARBA00022598"/>
    </source>
</evidence>
<dbReference type="SUPFAM" id="SSF55681">
    <property type="entry name" value="Class II aaRS and biotin synthetases"/>
    <property type="match status" value="1"/>
</dbReference>
<dbReference type="GO" id="GO:0003723">
    <property type="term" value="F:RNA binding"/>
    <property type="evidence" value="ECO:0007669"/>
    <property type="project" value="InterPro"/>
</dbReference>
<keyword evidence="9" id="KW-0030">Aminoacyl-tRNA synthetase</keyword>
<dbReference type="GO" id="GO:0005524">
    <property type="term" value="F:ATP binding"/>
    <property type="evidence" value="ECO:0007669"/>
    <property type="project" value="UniProtKB-KW"/>
</dbReference>
<feature type="domain" description="B5" evidence="10">
    <location>
        <begin position="1"/>
        <end position="74"/>
    </location>
</feature>
<dbReference type="PROSITE" id="PS51483">
    <property type="entry name" value="B5"/>
    <property type="match status" value="1"/>
</dbReference>
<dbReference type="EMBL" id="GU942962">
    <property type="protein sequence ID" value="ADD93065.1"/>
    <property type="molecule type" value="Genomic_DNA"/>
</dbReference>
<keyword evidence="3" id="KW-0436">Ligase</keyword>
<dbReference type="Gene3D" id="3.30.56.10">
    <property type="match status" value="1"/>
</dbReference>
<evidence type="ECO:0000256" key="5">
    <source>
        <dbReference type="ARBA" id="ARBA00022741"/>
    </source>
</evidence>
<dbReference type="InterPro" id="IPR045060">
    <property type="entry name" value="Phe-tRNA-ligase_IIc_bsu"/>
</dbReference>
<dbReference type="InterPro" id="IPR009061">
    <property type="entry name" value="DNA-bd_dom_put_sf"/>
</dbReference>
<accession>D6PBG4</accession>
<organism evidence="11">
    <name type="scientific">uncultured archaeon MedDCM-OCT-S05-C10</name>
    <dbReference type="NCBI Taxonomy" id="743088"/>
    <lineage>
        <taxon>Archaea</taxon>
        <taxon>environmental samples</taxon>
    </lineage>
</organism>
<evidence type="ECO:0000256" key="2">
    <source>
        <dbReference type="ARBA" id="ARBA00012814"/>
    </source>
</evidence>
<dbReference type="GO" id="GO:0000287">
    <property type="term" value="F:magnesium ion binding"/>
    <property type="evidence" value="ECO:0007669"/>
    <property type="project" value="InterPro"/>
</dbReference>
<evidence type="ECO:0000256" key="7">
    <source>
        <dbReference type="ARBA" id="ARBA00022842"/>
    </source>
</evidence>
<dbReference type="EC" id="6.1.1.20" evidence="2"/>
<name>D6PBG4_9ARCH</name>
<dbReference type="AlphaFoldDB" id="D6PBG4"/>
<evidence type="ECO:0000259" key="10">
    <source>
        <dbReference type="PROSITE" id="PS51483"/>
    </source>
</evidence>
<sequence>MTRLELPVLSNAWVAASSSLAQQRKARKAERWADAAIGDLIHVIEMPRWRFDLLHPIDLVEEVATGIGYESLGEATSTLALEGKPLARSALVRRINESLSSQGIQQVQSLTLSNDEVQFGRMRWMPDNAVTRIANPITNDHTILRQSVLPSLLSLLSANQHHELPQRVQECGEVVRDHSNRWRVSWACAEIGTGFTGAKGIAQALMRDLGARDEVSFHAIDDGVGPWIPGRGAKVKVGEIFVGEFGEIDPKVSEKFGLKVPIQAGEFDVEALASAIPDPLL</sequence>
<evidence type="ECO:0000256" key="1">
    <source>
        <dbReference type="ARBA" id="ARBA00001946"/>
    </source>
</evidence>
<dbReference type="Pfam" id="PF17759">
    <property type="entry name" value="tRNA_synthFbeta"/>
    <property type="match status" value="1"/>
</dbReference>
<evidence type="ECO:0000313" key="11">
    <source>
        <dbReference type="EMBL" id="ADD93065.1"/>
    </source>
</evidence>
<dbReference type="PANTHER" id="PTHR10947">
    <property type="entry name" value="PHENYLALANYL-TRNA SYNTHETASE BETA CHAIN AND LEUCINE-RICH REPEAT-CONTAINING PROTEIN 47"/>
    <property type="match status" value="1"/>
</dbReference>
<proteinExistence type="predicted"/>
<evidence type="ECO:0000256" key="8">
    <source>
        <dbReference type="ARBA" id="ARBA00022917"/>
    </source>
</evidence>
<comment type="cofactor">
    <cofactor evidence="1">
        <name>Mg(2+)</name>
        <dbReference type="ChEBI" id="CHEBI:18420"/>
    </cofactor>
</comment>
<dbReference type="Gene3D" id="3.30.930.10">
    <property type="entry name" value="Bira Bifunctional Protein, Domain 2"/>
    <property type="match status" value="1"/>
</dbReference>
<evidence type="ECO:0000256" key="4">
    <source>
        <dbReference type="ARBA" id="ARBA00022723"/>
    </source>
</evidence>
<dbReference type="InterPro" id="IPR045864">
    <property type="entry name" value="aa-tRNA-synth_II/BPL/LPL"/>
</dbReference>
<dbReference type="GO" id="GO:0004826">
    <property type="term" value="F:phenylalanine-tRNA ligase activity"/>
    <property type="evidence" value="ECO:0007669"/>
    <property type="project" value="UniProtKB-EC"/>
</dbReference>
<evidence type="ECO:0000256" key="9">
    <source>
        <dbReference type="ARBA" id="ARBA00023146"/>
    </source>
</evidence>